<protein>
    <submittedName>
        <fullName evidence="3">Excalibur calcium-binding domain-containing protein</fullName>
    </submittedName>
</protein>
<sequence>MNHIANMVLAGLVVFAGMAAPSSQVTLTQASTVTTFKNCTQLNQRYPHGVGRTGAHDRVSGHAKPVTNFAVSNALYAANRKSDSDKDGIACEKR</sequence>
<dbReference type="EMBL" id="VFOQ01000001">
    <property type="protein sequence ID" value="TQL59700.1"/>
    <property type="molecule type" value="Genomic_DNA"/>
</dbReference>
<organism evidence="3 4">
    <name type="scientific">Oryzihumus leptocrescens</name>
    <dbReference type="NCBI Taxonomy" id="297536"/>
    <lineage>
        <taxon>Bacteria</taxon>
        <taxon>Bacillati</taxon>
        <taxon>Actinomycetota</taxon>
        <taxon>Actinomycetes</taxon>
        <taxon>Micrococcales</taxon>
        <taxon>Intrasporangiaceae</taxon>
        <taxon>Oryzihumus</taxon>
    </lineage>
</organism>
<proteinExistence type="predicted"/>
<feature type="signal peptide" evidence="1">
    <location>
        <begin position="1"/>
        <end position="19"/>
    </location>
</feature>
<dbReference type="InterPro" id="IPR008613">
    <property type="entry name" value="Excalibur_Ca-bd_domain"/>
</dbReference>
<evidence type="ECO:0000259" key="2">
    <source>
        <dbReference type="Pfam" id="PF05901"/>
    </source>
</evidence>
<dbReference type="Pfam" id="PF05901">
    <property type="entry name" value="Excalibur"/>
    <property type="match status" value="1"/>
</dbReference>
<feature type="chain" id="PRO_5038969256" evidence="1">
    <location>
        <begin position="20"/>
        <end position="94"/>
    </location>
</feature>
<keyword evidence="1" id="KW-0732">Signal</keyword>
<comment type="caution">
    <text evidence="3">The sequence shown here is derived from an EMBL/GenBank/DDBJ whole genome shotgun (WGS) entry which is preliminary data.</text>
</comment>
<reference evidence="3 4" key="1">
    <citation type="submission" date="2019-06" db="EMBL/GenBank/DDBJ databases">
        <title>Sequencing the genomes of 1000 actinobacteria strains.</title>
        <authorList>
            <person name="Klenk H.-P."/>
        </authorList>
    </citation>
    <scope>NUCLEOTIDE SEQUENCE [LARGE SCALE GENOMIC DNA]</scope>
    <source>
        <strain evidence="3 4">DSM 18082</strain>
    </source>
</reference>
<gene>
    <name evidence="3" type="ORF">FB474_1066</name>
</gene>
<name>A0A542ZHR7_9MICO</name>
<evidence type="ECO:0000313" key="4">
    <source>
        <dbReference type="Proteomes" id="UP000319514"/>
    </source>
</evidence>
<dbReference type="AlphaFoldDB" id="A0A542ZHR7"/>
<evidence type="ECO:0000313" key="3">
    <source>
        <dbReference type="EMBL" id="TQL59700.1"/>
    </source>
</evidence>
<dbReference type="RefSeq" id="WP_221632442.1">
    <property type="nucleotide sequence ID" value="NZ_BAAAKX010000004.1"/>
</dbReference>
<keyword evidence="4" id="KW-1185">Reference proteome</keyword>
<accession>A0A542ZHR7</accession>
<evidence type="ECO:0000256" key="1">
    <source>
        <dbReference type="SAM" id="SignalP"/>
    </source>
</evidence>
<feature type="domain" description="Excalibur calcium-binding" evidence="2">
    <location>
        <begin position="36"/>
        <end position="92"/>
    </location>
</feature>
<dbReference type="Proteomes" id="UP000319514">
    <property type="component" value="Unassembled WGS sequence"/>
</dbReference>